<dbReference type="InterPro" id="IPR009057">
    <property type="entry name" value="Homeodomain-like_sf"/>
</dbReference>
<dbReference type="PANTHER" id="PTHR30055:SF148">
    <property type="entry name" value="TETR-FAMILY TRANSCRIPTIONAL REGULATOR"/>
    <property type="match status" value="1"/>
</dbReference>
<evidence type="ECO:0000256" key="3">
    <source>
        <dbReference type="ARBA" id="ARBA00023163"/>
    </source>
</evidence>
<dbReference type="OrthoDB" id="9796019at2"/>
<dbReference type="AlphaFoldDB" id="Q021K6"/>
<organism evidence="6">
    <name type="scientific">Solibacter usitatus (strain Ellin6076)</name>
    <dbReference type="NCBI Taxonomy" id="234267"/>
    <lineage>
        <taxon>Bacteria</taxon>
        <taxon>Pseudomonadati</taxon>
        <taxon>Acidobacteriota</taxon>
        <taxon>Terriglobia</taxon>
        <taxon>Bryobacterales</taxon>
        <taxon>Solibacteraceae</taxon>
        <taxon>Candidatus Solibacter</taxon>
    </lineage>
</organism>
<dbReference type="Pfam" id="PF16859">
    <property type="entry name" value="TetR_C_11"/>
    <property type="match status" value="1"/>
</dbReference>
<dbReference type="Gene3D" id="1.10.10.60">
    <property type="entry name" value="Homeodomain-like"/>
    <property type="match status" value="1"/>
</dbReference>
<proteinExistence type="predicted"/>
<dbReference type="InParanoid" id="Q021K6"/>
<evidence type="ECO:0000256" key="1">
    <source>
        <dbReference type="ARBA" id="ARBA00023015"/>
    </source>
</evidence>
<keyword evidence="2 4" id="KW-0238">DNA-binding</keyword>
<name>Q021K6_SOLUE</name>
<keyword evidence="3" id="KW-0804">Transcription</keyword>
<dbReference type="KEGG" id="sus:Acid_3410"/>
<dbReference type="GO" id="GO:0003700">
    <property type="term" value="F:DNA-binding transcription factor activity"/>
    <property type="evidence" value="ECO:0007669"/>
    <property type="project" value="TreeGrafter"/>
</dbReference>
<dbReference type="HOGENOM" id="CLU_069356_25_6_0"/>
<accession>Q021K6</accession>
<gene>
    <name evidence="6" type="ordered locus">Acid_3410</name>
</gene>
<dbReference type="InterPro" id="IPR011075">
    <property type="entry name" value="TetR_C"/>
</dbReference>
<dbReference type="GO" id="GO:0000976">
    <property type="term" value="F:transcription cis-regulatory region binding"/>
    <property type="evidence" value="ECO:0007669"/>
    <property type="project" value="TreeGrafter"/>
</dbReference>
<dbReference type="PROSITE" id="PS50977">
    <property type="entry name" value="HTH_TETR_2"/>
    <property type="match status" value="1"/>
</dbReference>
<dbReference type="InterPro" id="IPR050109">
    <property type="entry name" value="HTH-type_TetR-like_transc_reg"/>
</dbReference>
<dbReference type="PANTHER" id="PTHR30055">
    <property type="entry name" value="HTH-TYPE TRANSCRIPTIONAL REGULATOR RUTR"/>
    <property type="match status" value="1"/>
</dbReference>
<reference evidence="6" key="1">
    <citation type="submission" date="2006-10" db="EMBL/GenBank/DDBJ databases">
        <title>Complete sequence of Solibacter usitatus Ellin6076.</title>
        <authorList>
            <consortium name="US DOE Joint Genome Institute"/>
            <person name="Copeland A."/>
            <person name="Lucas S."/>
            <person name="Lapidus A."/>
            <person name="Barry K."/>
            <person name="Detter J.C."/>
            <person name="Glavina del Rio T."/>
            <person name="Hammon N."/>
            <person name="Israni S."/>
            <person name="Dalin E."/>
            <person name="Tice H."/>
            <person name="Pitluck S."/>
            <person name="Thompson L.S."/>
            <person name="Brettin T."/>
            <person name="Bruce D."/>
            <person name="Han C."/>
            <person name="Tapia R."/>
            <person name="Gilna P."/>
            <person name="Schmutz J."/>
            <person name="Larimer F."/>
            <person name="Land M."/>
            <person name="Hauser L."/>
            <person name="Kyrpides N."/>
            <person name="Mikhailova N."/>
            <person name="Janssen P.H."/>
            <person name="Kuske C.R."/>
            <person name="Richardson P."/>
        </authorList>
    </citation>
    <scope>NUCLEOTIDE SEQUENCE</scope>
    <source>
        <strain evidence="6">Ellin6076</strain>
    </source>
</reference>
<dbReference type="Pfam" id="PF00440">
    <property type="entry name" value="TetR_N"/>
    <property type="match status" value="1"/>
</dbReference>
<dbReference type="Gene3D" id="1.10.357.10">
    <property type="entry name" value="Tetracycline Repressor, domain 2"/>
    <property type="match status" value="1"/>
</dbReference>
<dbReference type="InterPro" id="IPR036271">
    <property type="entry name" value="Tet_transcr_reg_TetR-rel_C_sf"/>
</dbReference>
<evidence type="ECO:0000256" key="2">
    <source>
        <dbReference type="ARBA" id="ARBA00023125"/>
    </source>
</evidence>
<evidence type="ECO:0000256" key="4">
    <source>
        <dbReference type="PROSITE-ProRule" id="PRU00335"/>
    </source>
</evidence>
<dbReference type="SUPFAM" id="SSF46689">
    <property type="entry name" value="Homeodomain-like"/>
    <property type="match status" value="1"/>
</dbReference>
<dbReference type="STRING" id="234267.Acid_3410"/>
<feature type="domain" description="HTH tetR-type" evidence="5">
    <location>
        <begin position="14"/>
        <end position="74"/>
    </location>
</feature>
<keyword evidence="1" id="KW-0805">Transcription regulation</keyword>
<sequence length="196" mass="22529">MSQTVKGPGRPRDEEARQRILDSAAQLMEQRCIDEITVDAIAEHSGAGKATVYRWWPNKAAVLIEAFRERISREMLFPDSGDFRADVRQQLQIFTEVIYWGRRGRVFSSFIAGAQADPEIAKAFRENWIRPRRAEARKLFERYIAEGTARADLDPDLAVEMVFSPLYYRLLTGWGEITAEYLDHLVDTVMPAFLKS</sequence>
<evidence type="ECO:0000313" key="6">
    <source>
        <dbReference type="EMBL" id="ABJ84383.1"/>
    </source>
</evidence>
<dbReference type="SUPFAM" id="SSF48498">
    <property type="entry name" value="Tetracyclin repressor-like, C-terminal domain"/>
    <property type="match status" value="1"/>
</dbReference>
<dbReference type="eggNOG" id="COG1309">
    <property type="taxonomic scope" value="Bacteria"/>
</dbReference>
<dbReference type="EMBL" id="CP000473">
    <property type="protein sequence ID" value="ABJ84383.1"/>
    <property type="molecule type" value="Genomic_DNA"/>
</dbReference>
<evidence type="ECO:0000259" key="5">
    <source>
        <dbReference type="PROSITE" id="PS50977"/>
    </source>
</evidence>
<protein>
    <submittedName>
        <fullName evidence="6">Transcriptional regulator, TetR family</fullName>
    </submittedName>
</protein>
<dbReference type="InterPro" id="IPR001647">
    <property type="entry name" value="HTH_TetR"/>
</dbReference>
<feature type="DNA-binding region" description="H-T-H motif" evidence="4">
    <location>
        <begin position="37"/>
        <end position="56"/>
    </location>
</feature>